<dbReference type="InterPro" id="IPR014347">
    <property type="entry name" value="Tautomerase/MIF_sf"/>
</dbReference>
<dbReference type="Pfam" id="PF02962">
    <property type="entry name" value="CHMI"/>
    <property type="match status" value="1"/>
</dbReference>
<dbReference type="EMBL" id="JADPRT010000001">
    <property type="protein sequence ID" value="MBF9066845.1"/>
    <property type="molecule type" value="Genomic_DNA"/>
</dbReference>
<dbReference type="InterPro" id="IPR004220">
    <property type="entry name" value="5-COMe_2-OHmuconate_Isoase"/>
</dbReference>
<keyword evidence="1" id="KW-0413">Isomerase</keyword>
<sequence length="120" mass="13045">MPQITVEYSAELTDAFDRRGFALALHPPAADLLEGPLDDFKTRFYVSGEHVIGEGSGQDAMVHVELAILSGRTPATKQELGRIAMEAAGRCLSPVPGLTVQVTVEVRDIDRVTYHKRVVA</sequence>
<evidence type="ECO:0000313" key="2">
    <source>
        <dbReference type="Proteomes" id="UP000657385"/>
    </source>
</evidence>
<dbReference type="PANTHER" id="PTHR37950:SF1">
    <property type="entry name" value="4-HYDROXYPHENYLACETATE CATABOLISM PROTEIN"/>
    <property type="match status" value="1"/>
</dbReference>
<proteinExistence type="predicted"/>
<accession>A0A931FC62</accession>
<protein>
    <submittedName>
        <fullName evidence="1">Isomerase</fullName>
    </submittedName>
</protein>
<dbReference type="GO" id="GO:0008704">
    <property type="term" value="F:5-carboxymethyl-2-hydroxymuconate delta-isomerase activity"/>
    <property type="evidence" value="ECO:0007669"/>
    <property type="project" value="InterPro"/>
</dbReference>
<evidence type="ECO:0000313" key="1">
    <source>
        <dbReference type="EMBL" id="MBF9066845.1"/>
    </source>
</evidence>
<keyword evidence="2" id="KW-1185">Reference proteome</keyword>
<dbReference type="SUPFAM" id="SSF55331">
    <property type="entry name" value="Tautomerase/MIF"/>
    <property type="match status" value="1"/>
</dbReference>
<name>A0A931FC62_9ACTN</name>
<dbReference type="Gene3D" id="3.30.429.10">
    <property type="entry name" value="Macrophage Migration Inhibitory Factor"/>
    <property type="match status" value="1"/>
</dbReference>
<dbReference type="AlphaFoldDB" id="A0A931FC62"/>
<organism evidence="1 2">
    <name type="scientific">Streptacidiphilus fuscans</name>
    <dbReference type="NCBI Taxonomy" id="2789292"/>
    <lineage>
        <taxon>Bacteria</taxon>
        <taxon>Bacillati</taxon>
        <taxon>Actinomycetota</taxon>
        <taxon>Actinomycetes</taxon>
        <taxon>Kitasatosporales</taxon>
        <taxon>Streptomycetaceae</taxon>
        <taxon>Streptacidiphilus</taxon>
    </lineage>
</organism>
<dbReference type="Proteomes" id="UP000657385">
    <property type="component" value="Unassembled WGS sequence"/>
</dbReference>
<comment type="caution">
    <text evidence="1">The sequence shown here is derived from an EMBL/GenBank/DDBJ whole genome shotgun (WGS) entry which is preliminary data.</text>
</comment>
<dbReference type="RefSeq" id="WP_196192020.1">
    <property type="nucleotide sequence ID" value="NZ_JADPRT010000001.1"/>
</dbReference>
<dbReference type="PANTHER" id="PTHR37950">
    <property type="entry name" value="4-HYDROXYPHENYLACETATE CATABOLISM PROTEIN"/>
    <property type="match status" value="1"/>
</dbReference>
<reference evidence="1" key="1">
    <citation type="submission" date="2020-11" db="EMBL/GenBank/DDBJ databases">
        <title>Isolation and identification of active actinomycetes.</title>
        <authorList>
            <person name="Yu B."/>
        </authorList>
    </citation>
    <scope>NUCLEOTIDE SEQUENCE</scope>
    <source>
        <strain evidence="1">NEAU-YB345</strain>
    </source>
</reference>
<gene>
    <name evidence="1" type="ORF">I2501_02175</name>
</gene>